<feature type="non-terminal residue" evidence="1">
    <location>
        <position position="1"/>
    </location>
</feature>
<gene>
    <name evidence="1" type="ORF">KI387_026252</name>
</gene>
<organism evidence="1 2">
    <name type="scientific">Taxus chinensis</name>
    <name type="common">Chinese yew</name>
    <name type="synonym">Taxus wallichiana var. chinensis</name>
    <dbReference type="NCBI Taxonomy" id="29808"/>
    <lineage>
        <taxon>Eukaryota</taxon>
        <taxon>Viridiplantae</taxon>
        <taxon>Streptophyta</taxon>
        <taxon>Embryophyta</taxon>
        <taxon>Tracheophyta</taxon>
        <taxon>Spermatophyta</taxon>
        <taxon>Pinopsida</taxon>
        <taxon>Pinidae</taxon>
        <taxon>Conifers II</taxon>
        <taxon>Cupressales</taxon>
        <taxon>Taxaceae</taxon>
        <taxon>Taxus</taxon>
    </lineage>
</organism>
<feature type="non-terminal residue" evidence="1">
    <location>
        <position position="166"/>
    </location>
</feature>
<dbReference type="EMBL" id="JAHRHJ020000006">
    <property type="protein sequence ID" value="KAH9311217.1"/>
    <property type="molecule type" value="Genomic_DNA"/>
</dbReference>
<dbReference type="PANTHER" id="PTHR48475:SF1">
    <property type="entry name" value="RNASE H TYPE-1 DOMAIN-CONTAINING PROTEIN"/>
    <property type="match status" value="1"/>
</dbReference>
<comment type="caution">
    <text evidence="1">The sequence shown here is derived from an EMBL/GenBank/DDBJ whole genome shotgun (WGS) entry which is preliminary data.</text>
</comment>
<dbReference type="Proteomes" id="UP000824469">
    <property type="component" value="Unassembled WGS sequence"/>
</dbReference>
<dbReference type="PANTHER" id="PTHR48475">
    <property type="entry name" value="RIBONUCLEASE H"/>
    <property type="match status" value="1"/>
</dbReference>
<reference evidence="1 2" key="1">
    <citation type="journal article" date="2021" name="Nat. Plants">
        <title>The Taxus genome provides insights into paclitaxel biosynthesis.</title>
        <authorList>
            <person name="Xiong X."/>
            <person name="Gou J."/>
            <person name="Liao Q."/>
            <person name="Li Y."/>
            <person name="Zhou Q."/>
            <person name="Bi G."/>
            <person name="Li C."/>
            <person name="Du R."/>
            <person name="Wang X."/>
            <person name="Sun T."/>
            <person name="Guo L."/>
            <person name="Liang H."/>
            <person name="Lu P."/>
            <person name="Wu Y."/>
            <person name="Zhang Z."/>
            <person name="Ro D.K."/>
            <person name="Shang Y."/>
            <person name="Huang S."/>
            <person name="Yan J."/>
        </authorList>
    </citation>
    <scope>NUCLEOTIDE SEQUENCE [LARGE SCALE GENOMIC DNA]</scope>
    <source>
        <strain evidence="1">Ta-2019</strain>
    </source>
</reference>
<keyword evidence="2" id="KW-1185">Reference proteome</keyword>
<accession>A0AA38FVE6</accession>
<proteinExistence type="predicted"/>
<protein>
    <submittedName>
        <fullName evidence="1">Uncharacterized protein</fullName>
    </submittedName>
</protein>
<dbReference type="OMA" id="WYANIIF"/>
<dbReference type="AlphaFoldDB" id="A0AA38FVE6"/>
<sequence>VVAYVPHTMVKDILSDMEISSKRCRWVNKLQEYDMDIQTKKLVIGLGLAKLMAESNLQNVEVNQLGEERADLLEKLMNSEWYKDVVYYLKHLCCPSHLNKNQKRALKLASQKYVITDLGLAWKNPEGVLLKCITEDEAPKLIADFHGGVCGGNFAGRVTAHKILRA</sequence>
<name>A0AA38FVE6_TAXCH</name>
<evidence type="ECO:0000313" key="2">
    <source>
        <dbReference type="Proteomes" id="UP000824469"/>
    </source>
</evidence>
<evidence type="ECO:0000313" key="1">
    <source>
        <dbReference type="EMBL" id="KAH9311217.1"/>
    </source>
</evidence>